<protein>
    <submittedName>
        <fullName evidence="2">Outer-membrane lipoprotein carrier protein</fullName>
    </submittedName>
</protein>
<reference evidence="2 3" key="1">
    <citation type="submission" date="2019-02" db="EMBL/GenBank/DDBJ databases">
        <title>Deep-cultivation of Planctomycetes and their phenomic and genomic characterization uncovers novel biology.</title>
        <authorList>
            <person name="Wiegand S."/>
            <person name="Jogler M."/>
            <person name="Boedeker C."/>
            <person name="Pinto D."/>
            <person name="Vollmers J."/>
            <person name="Rivas-Marin E."/>
            <person name="Kohn T."/>
            <person name="Peeters S.H."/>
            <person name="Heuer A."/>
            <person name="Rast P."/>
            <person name="Oberbeckmann S."/>
            <person name="Bunk B."/>
            <person name="Jeske O."/>
            <person name="Meyerdierks A."/>
            <person name="Storesund J.E."/>
            <person name="Kallscheuer N."/>
            <person name="Luecker S."/>
            <person name="Lage O.M."/>
            <person name="Pohl T."/>
            <person name="Merkel B.J."/>
            <person name="Hornburger P."/>
            <person name="Mueller R.-W."/>
            <person name="Bruemmer F."/>
            <person name="Labrenz M."/>
            <person name="Spormann A.M."/>
            <person name="Op den Camp H."/>
            <person name="Overmann J."/>
            <person name="Amann R."/>
            <person name="Jetten M.S.M."/>
            <person name="Mascher T."/>
            <person name="Medema M.H."/>
            <person name="Devos D.P."/>
            <person name="Kaster A.-K."/>
            <person name="Ovreas L."/>
            <person name="Rohde M."/>
            <person name="Galperin M.Y."/>
            <person name="Jogler C."/>
        </authorList>
    </citation>
    <scope>NUCLEOTIDE SEQUENCE [LARGE SCALE GENOMIC DNA]</scope>
    <source>
        <strain evidence="2 3">Pan216</strain>
    </source>
</reference>
<dbReference type="InterPro" id="IPR004564">
    <property type="entry name" value="OM_lipoprot_carrier_LolA-like"/>
</dbReference>
<dbReference type="KEGG" id="knv:Pan216_49070"/>
<proteinExistence type="predicted"/>
<dbReference type="CDD" id="cd16325">
    <property type="entry name" value="LolA"/>
    <property type="match status" value="1"/>
</dbReference>
<dbReference type="InterPro" id="IPR029046">
    <property type="entry name" value="LolA/LolB/LppX"/>
</dbReference>
<dbReference type="Gene3D" id="2.50.20.10">
    <property type="entry name" value="Lipoprotein localisation LolA/LolB/LppX"/>
    <property type="match status" value="1"/>
</dbReference>
<sequence length="264" mass="30092">MKPTLKIIIPLLIGTLASLGVALAQPPIGILDDRVDTLLRQWSERTSKIESLYVEFTRTTFDPVWRAKEVAKGSARYLAPKMARLDIGGDNPESYVLTGDGEIWEYKAAIEQLTIFELPEEMRKDADLQDGPLPFLLGADPGKAKARYRIDIIAEDEKLVHLKITPKLQEDMQNFTTVELWLNRETFLPEKLFFTEPNQSEVTFDFADPDPKETGTRIWINIDISPDDFRGRMPTGDKWRIIRRKVEATAAKTDPRGAEMPFSR</sequence>
<dbReference type="Proteomes" id="UP000317093">
    <property type="component" value="Chromosome"/>
</dbReference>
<accession>A0A518BAL7</accession>
<dbReference type="RefSeq" id="WP_419192899.1">
    <property type="nucleotide sequence ID" value="NZ_CP036279.1"/>
</dbReference>
<keyword evidence="3" id="KW-1185">Reference proteome</keyword>
<keyword evidence="2" id="KW-0449">Lipoprotein</keyword>
<dbReference type="SUPFAM" id="SSF89392">
    <property type="entry name" value="Prokaryotic lipoproteins and lipoprotein localization factors"/>
    <property type="match status" value="1"/>
</dbReference>
<organism evidence="2 3">
    <name type="scientific">Kolteria novifilia</name>
    <dbReference type="NCBI Taxonomy" id="2527975"/>
    <lineage>
        <taxon>Bacteria</taxon>
        <taxon>Pseudomonadati</taxon>
        <taxon>Planctomycetota</taxon>
        <taxon>Planctomycetia</taxon>
        <taxon>Kolteriales</taxon>
        <taxon>Kolteriaceae</taxon>
        <taxon>Kolteria</taxon>
    </lineage>
</organism>
<evidence type="ECO:0000313" key="2">
    <source>
        <dbReference type="EMBL" id="QDU64024.1"/>
    </source>
</evidence>
<evidence type="ECO:0000313" key="3">
    <source>
        <dbReference type="Proteomes" id="UP000317093"/>
    </source>
</evidence>
<keyword evidence="1" id="KW-0732">Signal</keyword>
<dbReference type="EMBL" id="CP036279">
    <property type="protein sequence ID" value="QDU64024.1"/>
    <property type="molecule type" value="Genomic_DNA"/>
</dbReference>
<gene>
    <name evidence="2" type="primary">lolA</name>
    <name evidence="2" type="ORF">Pan216_49070</name>
</gene>
<evidence type="ECO:0000256" key="1">
    <source>
        <dbReference type="ARBA" id="ARBA00022729"/>
    </source>
</evidence>
<dbReference type="AlphaFoldDB" id="A0A518BAL7"/>
<name>A0A518BAL7_9BACT</name>